<gene>
    <name evidence="3" type="primary">LOC112540645</name>
</gene>
<dbReference type="GeneID" id="112540645"/>
<feature type="region of interest" description="Disordered" evidence="1">
    <location>
        <begin position="188"/>
        <end position="219"/>
    </location>
</feature>
<protein>
    <submittedName>
        <fullName evidence="3">Uncharacterized protein LOC112540645</fullName>
    </submittedName>
</protein>
<dbReference type="AlphaFoldDB" id="A0A9F5IN07"/>
<sequence>PIFKWCISCRNRYCLKRRNLYANANLPLDFREGLKPRDKISFLNWFSELNYNPLLLVEKLSAIISQCIWNLLLYTLLCLLDSVLSPPISKKMNCFALLCRYRETEEKVEKQKGKQRSAPLEPTPSVADLFQESQSAVELRNAQTEKLVQRVVIPVMEPSKKWRKFPYSPQWVSILDVAQKILDEEDKMKKKHKENKAKEKRSQPDKNFRKEEIETEEEQMPQFCDLHSIKLTAMQPLLEQLPSPKISYLRAEKEILTAKEIEDIIQEIVALRAKERLSEEATSAEREKFFSRDIPPINAPKPCYHWDWRLSL</sequence>
<dbReference type="Proteomes" id="UP000695026">
    <property type="component" value="Unplaced"/>
</dbReference>
<feature type="non-terminal residue" evidence="3">
    <location>
        <position position="1"/>
    </location>
</feature>
<proteinExistence type="predicted"/>
<reference evidence="3" key="1">
    <citation type="submission" date="2025-08" db="UniProtKB">
        <authorList>
            <consortium name="RefSeq"/>
        </authorList>
    </citation>
    <scope>IDENTIFICATION</scope>
    <source>
        <tissue evidence="3">Liver</tissue>
    </source>
</reference>
<name>A0A9F5IN07_PYTBI</name>
<dbReference type="OrthoDB" id="9042116at2759"/>
<evidence type="ECO:0000256" key="1">
    <source>
        <dbReference type="SAM" id="MobiDB-lite"/>
    </source>
</evidence>
<evidence type="ECO:0000313" key="2">
    <source>
        <dbReference type="Proteomes" id="UP000695026"/>
    </source>
</evidence>
<dbReference type="KEGG" id="pbi:112540645"/>
<keyword evidence="2" id="KW-1185">Reference proteome</keyword>
<organism evidence="2 3">
    <name type="scientific">Python bivittatus</name>
    <name type="common">Burmese python</name>
    <name type="synonym">Python molurus bivittatus</name>
    <dbReference type="NCBI Taxonomy" id="176946"/>
    <lineage>
        <taxon>Eukaryota</taxon>
        <taxon>Metazoa</taxon>
        <taxon>Chordata</taxon>
        <taxon>Craniata</taxon>
        <taxon>Vertebrata</taxon>
        <taxon>Euteleostomi</taxon>
        <taxon>Lepidosauria</taxon>
        <taxon>Squamata</taxon>
        <taxon>Bifurcata</taxon>
        <taxon>Unidentata</taxon>
        <taxon>Episquamata</taxon>
        <taxon>Toxicofera</taxon>
        <taxon>Serpentes</taxon>
        <taxon>Henophidia</taxon>
        <taxon>Pythonidae</taxon>
        <taxon>Python</taxon>
    </lineage>
</organism>
<feature type="compositionally biased region" description="Basic and acidic residues" evidence="1">
    <location>
        <begin position="196"/>
        <end position="212"/>
    </location>
</feature>
<accession>A0A9F5IN07</accession>
<dbReference type="RefSeq" id="XP_025022467.1">
    <property type="nucleotide sequence ID" value="XM_025166699.1"/>
</dbReference>
<evidence type="ECO:0000313" key="3">
    <source>
        <dbReference type="RefSeq" id="XP_025022467.1"/>
    </source>
</evidence>